<evidence type="ECO:0000313" key="1">
    <source>
        <dbReference type="EMBL" id="SMX29514.1"/>
    </source>
</evidence>
<organism evidence="1 2">
    <name type="scientific">Pelagimonas phthalicica</name>
    <dbReference type="NCBI Taxonomy" id="1037362"/>
    <lineage>
        <taxon>Bacteria</taxon>
        <taxon>Pseudomonadati</taxon>
        <taxon>Pseudomonadota</taxon>
        <taxon>Alphaproteobacteria</taxon>
        <taxon>Rhodobacterales</taxon>
        <taxon>Roseobacteraceae</taxon>
        <taxon>Pelagimonas</taxon>
    </lineage>
</organism>
<keyword evidence="2" id="KW-1185">Reference proteome</keyword>
<dbReference type="AlphaFoldDB" id="A0A238JH23"/>
<name>A0A238JH23_9RHOB</name>
<evidence type="ECO:0000313" key="2">
    <source>
        <dbReference type="Proteomes" id="UP000225972"/>
    </source>
</evidence>
<proteinExistence type="predicted"/>
<reference evidence="2" key="1">
    <citation type="submission" date="2017-05" db="EMBL/GenBank/DDBJ databases">
        <authorList>
            <person name="Rodrigo-Torres L."/>
            <person name="Arahal R. D."/>
            <person name="Lucena T."/>
        </authorList>
    </citation>
    <scope>NUCLEOTIDE SEQUENCE [LARGE SCALE GENOMIC DNA]</scope>
    <source>
        <strain evidence="2">CECT 8649</strain>
    </source>
</reference>
<dbReference type="Proteomes" id="UP000225972">
    <property type="component" value="Unassembled WGS sequence"/>
</dbReference>
<sequence>MRGSSIDWSSPVFKASLQYSLRVRNKLCPCTANFTEAGRVFTVRCHQSEYVIVYFFIHKCQWGNIS</sequence>
<accession>A0A238JH23</accession>
<gene>
    <name evidence="1" type="ORF">TRP8649_03650</name>
</gene>
<dbReference type="EMBL" id="FXXP01000002">
    <property type="protein sequence ID" value="SMX29514.1"/>
    <property type="molecule type" value="Genomic_DNA"/>
</dbReference>
<protein>
    <submittedName>
        <fullName evidence="1">Uncharacterized protein</fullName>
    </submittedName>
</protein>